<proteinExistence type="predicted"/>
<dbReference type="InterPro" id="IPR003613">
    <property type="entry name" value="Ubox_domain"/>
</dbReference>
<dbReference type="EMBL" id="JBAMMX010000007">
    <property type="protein sequence ID" value="KAK6937053.1"/>
    <property type="molecule type" value="Genomic_DNA"/>
</dbReference>
<dbReference type="InterPro" id="IPR013083">
    <property type="entry name" value="Znf_RING/FYVE/PHD"/>
</dbReference>
<dbReference type="Pfam" id="PF23628">
    <property type="entry name" value="ARM_LIN_C"/>
    <property type="match status" value="1"/>
</dbReference>
<comment type="pathway">
    <text evidence="1">Protein modification; protein ubiquitination.</text>
</comment>
<evidence type="ECO:0000256" key="1">
    <source>
        <dbReference type="ARBA" id="ARBA00004906"/>
    </source>
</evidence>
<dbReference type="PANTHER" id="PTHR35549:SF1">
    <property type="entry name" value="OS04G0584500 PROTEIN"/>
    <property type="match status" value="1"/>
</dbReference>
<dbReference type="InterPro" id="IPR056512">
    <property type="entry name" value="LIN_N"/>
</dbReference>
<organism evidence="5 6">
    <name type="scientific">Dillenia turbinata</name>
    <dbReference type="NCBI Taxonomy" id="194707"/>
    <lineage>
        <taxon>Eukaryota</taxon>
        <taxon>Viridiplantae</taxon>
        <taxon>Streptophyta</taxon>
        <taxon>Embryophyta</taxon>
        <taxon>Tracheophyta</taxon>
        <taxon>Spermatophyta</taxon>
        <taxon>Magnoliopsida</taxon>
        <taxon>eudicotyledons</taxon>
        <taxon>Gunneridae</taxon>
        <taxon>Pentapetalae</taxon>
        <taxon>Dilleniales</taxon>
        <taxon>Dilleniaceae</taxon>
        <taxon>Dillenia</taxon>
    </lineage>
</organism>
<comment type="caution">
    <text evidence="5">The sequence shown here is derived from an EMBL/GenBank/DDBJ whole genome shotgun (WGS) entry which is preliminary data.</text>
</comment>
<dbReference type="PANTHER" id="PTHR35549">
    <property type="entry name" value="OS04G0584500 PROTEIN"/>
    <property type="match status" value="1"/>
</dbReference>
<evidence type="ECO:0000256" key="2">
    <source>
        <dbReference type="ARBA" id="ARBA00022679"/>
    </source>
</evidence>
<feature type="region of interest" description="Disordered" evidence="3">
    <location>
        <begin position="1"/>
        <end position="198"/>
    </location>
</feature>
<feature type="compositionally biased region" description="Basic and acidic residues" evidence="3">
    <location>
        <begin position="157"/>
        <end position="170"/>
    </location>
</feature>
<dbReference type="InterPro" id="IPR045210">
    <property type="entry name" value="RING-Ubox_PUB"/>
</dbReference>
<protein>
    <submittedName>
        <fullName evidence="5">U-box domain</fullName>
    </submittedName>
</protein>
<keyword evidence="2" id="KW-0808">Transferase</keyword>
<evidence type="ECO:0000256" key="3">
    <source>
        <dbReference type="SAM" id="MobiDB-lite"/>
    </source>
</evidence>
<dbReference type="Proteomes" id="UP001370490">
    <property type="component" value="Unassembled WGS sequence"/>
</dbReference>
<feature type="compositionally biased region" description="Basic and acidic residues" evidence="3">
    <location>
        <begin position="183"/>
        <end position="198"/>
    </location>
</feature>
<dbReference type="SMART" id="SM00504">
    <property type="entry name" value="Ubox"/>
    <property type="match status" value="1"/>
</dbReference>
<dbReference type="Pfam" id="PF23568">
    <property type="entry name" value="ARM_LIN"/>
    <property type="match status" value="1"/>
</dbReference>
<gene>
    <name evidence="5" type="ORF">RJ641_034083</name>
</gene>
<reference evidence="5 6" key="1">
    <citation type="submission" date="2023-12" db="EMBL/GenBank/DDBJ databases">
        <title>A high-quality genome assembly for Dillenia turbinata (Dilleniales).</title>
        <authorList>
            <person name="Chanderbali A."/>
        </authorList>
    </citation>
    <scope>NUCLEOTIDE SEQUENCE [LARGE SCALE GENOMIC DNA]</scope>
    <source>
        <strain evidence="5">LSX21</strain>
        <tissue evidence="5">Leaf</tissue>
    </source>
</reference>
<feature type="domain" description="U-box" evidence="4">
    <location>
        <begin position="547"/>
        <end position="621"/>
    </location>
</feature>
<dbReference type="InterPro" id="IPR055566">
    <property type="entry name" value="ARM_LIN"/>
</dbReference>
<accession>A0AAN8ZK54</accession>
<feature type="compositionally biased region" description="Acidic residues" evidence="3">
    <location>
        <begin position="117"/>
        <end position="129"/>
    </location>
</feature>
<dbReference type="GO" id="GO:0004842">
    <property type="term" value="F:ubiquitin-protein transferase activity"/>
    <property type="evidence" value="ECO:0007669"/>
    <property type="project" value="InterPro"/>
</dbReference>
<name>A0AAN8ZK54_9MAGN</name>
<keyword evidence="6" id="KW-1185">Reference proteome</keyword>
<dbReference type="Gene3D" id="3.30.40.10">
    <property type="entry name" value="Zinc/RING finger domain, C3HC4 (zinc finger)"/>
    <property type="match status" value="1"/>
</dbReference>
<dbReference type="SUPFAM" id="SSF57850">
    <property type="entry name" value="RING/U-box"/>
    <property type="match status" value="1"/>
</dbReference>
<sequence length="679" mass="76873">MATSLEELLAEEGFKAKKPSKMISRNSIGSHSVSMPLYRSKNESDTSDIRIKTHRTRSDVSRYSRKNNESPPLDRNRGSSRRARDNPVSREVLERRNSGYKATESKKLSRQSSVDIPENEIVEVGDDENESVKDIYANEVHHSSNRGKQRYSTSNSNDHKKGVKKIENYDIKSVASSHNSNNAEDRERNRRSDNERFSSEPALDEVAVQAMISILTSYIARFLKKEEFRTSLRHSCFSLLNVAEMENECESDNRIMANLEQAIDMVEGFAEETTNVRDLKKASLLLSVISGLNSNELKDGFTAGIPNSTLSACAHLYLSVIYKVQKKERVSAKHLLQVFCESPYLARAAFLPDLWENLFQPHLSHLKTWYNQEEESLTDSPSSLRKLKLLQKVYNQILDSGTYQFAVYYKDWLTQGIKTPPVPSILIPSTSVTTAELENSHGNSVESGGPSSTAFSPKLMVSKKLYESVFSRGSKPSMDEVEDEELEKSNDVFRSFDGSATGEIQEMNYPSERVKHMDQDIETDQTKDALESIPQPVDSYESSYFSSTPEEFICPLSRHLFEDPVTLETGQTFEREAIKEWFDQGNRTCPLENLKYSIYREEAVDAIAVALEESLTDTSVRDTCCRALLILGGYFSYSGEVSTERWMLKQAGYHKGCEVNALEIYEHGLRADDLSQLVS</sequence>
<dbReference type="GO" id="GO:0016567">
    <property type="term" value="P:protein ubiquitination"/>
    <property type="evidence" value="ECO:0007669"/>
    <property type="project" value="InterPro"/>
</dbReference>
<dbReference type="AlphaFoldDB" id="A0AAN8ZK54"/>
<evidence type="ECO:0000313" key="5">
    <source>
        <dbReference type="EMBL" id="KAK6937053.1"/>
    </source>
</evidence>
<feature type="compositionally biased region" description="Basic and acidic residues" evidence="3">
    <location>
        <begin position="40"/>
        <end position="107"/>
    </location>
</feature>
<evidence type="ECO:0000313" key="6">
    <source>
        <dbReference type="Proteomes" id="UP001370490"/>
    </source>
</evidence>
<dbReference type="CDD" id="cd16664">
    <property type="entry name" value="RING-Ubox_PUB"/>
    <property type="match status" value="1"/>
</dbReference>
<dbReference type="PROSITE" id="PS51698">
    <property type="entry name" value="U_BOX"/>
    <property type="match status" value="1"/>
</dbReference>
<evidence type="ECO:0000259" key="4">
    <source>
        <dbReference type="PROSITE" id="PS51698"/>
    </source>
</evidence>
<feature type="compositionally biased region" description="Polar residues" evidence="3">
    <location>
        <begin position="23"/>
        <end position="33"/>
    </location>
</feature>